<reference evidence="1 2" key="1">
    <citation type="journal article" date="2020" name="Genomics">
        <title>Complete, high-quality genomes from long-read metagenomic sequencing of two wolf lichen thalli reveals enigmatic genome architecture.</title>
        <authorList>
            <person name="McKenzie S.K."/>
            <person name="Walston R.F."/>
            <person name="Allen J.L."/>
        </authorList>
    </citation>
    <scope>NUCLEOTIDE SEQUENCE [LARGE SCALE GENOMIC DNA]</scope>
    <source>
        <strain evidence="1">WasteWater2</strain>
    </source>
</reference>
<comment type="caution">
    <text evidence="1">The sequence shown here is derived from an EMBL/GenBank/DDBJ whole genome shotgun (WGS) entry which is preliminary data.</text>
</comment>
<evidence type="ECO:0000313" key="2">
    <source>
        <dbReference type="Proteomes" id="UP000578531"/>
    </source>
</evidence>
<accession>A0A8H6FYR5</accession>
<dbReference type="AlphaFoldDB" id="A0A8H6FYR5"/>
<evidence type="ECO:0000313" key="1">
    <source>
        <dbReference type="EMBL" id="KAF6237186.1"/>
    </source>
</evidence>
<dbReference type="EMBL" id="JACCJC010000015">
    <property type="protein sequence ID" value="KAF6237186.1"/>
    <property type="molecule type" value="Genomic_DNA"/>
</dbReference>
<protein>
    <submittedName>
        <fullName evidence="1">Uncharacterized protein</fullName>
    </submittedName>
</protein>
<sequence length="64" mass="7198">MQRVLQKSEAHTVSSEYSTAFNVGKKRSLTDEHIASFAIALREAIGRQRIHRSSSSYRCKGCRG</sequence>
<dbReference type="GeneID" id="59286318"/>
<proteinExistence type="predicted"/>
<dbReference type="RefSeq" id="XP_037166514.1">
    <property type="nucleotide sequence ID" value="XM_037306576.1"/>
</dbReference>
<keyword evidence="2" id="KW-1185">Reference proteome</keyword>
<organism evidence="1 2">
    <name type="scientific">Letharia columbiana</name>
    <dbReference type="NCBI Taxonomy" id="112416"/>
    <lineage>
        <taxon>Eukaryota</taxon>
        <taxon>Fungi</taxon>
        <taxon>Dikarya</taxon>
        <taxon>Ascomycota</taxon>
        <taxon>Pezizomycotina</taxon>
        <taxon>Lecanoromycetes</taxon>
        <taxon>OSLEUM clade</taxon>
        <taxon>Lecanoromycetidae</taxon>
        <taxon>Lecanorales</taxon>
        <taxon>Lecanorineae</taxon>
        <taxon>Parmeliaceae</taxon>
        <taxon>Letharia</taxon>
    </lineage>
</organism>
<name>A0A8H6FYR5_9LECA</name>
<dbReference type="Proteomes" id="UP000578531">
    <property type="component" value="Unassembled WGS sequence"/>
</dbReference>
<gene>
    <name evidence="1" type="ORF">HO173_004654</name>
</gene>